<dbReference type="GO" id="GO:0044780">
    <property type="term" value="P:bacterial-type flagellum assembly"/>
    <property type="evidence" value="ECO:0007669"/>
    <property type="project" value="InterPro"/>
</dbReference>
<dbReference type="NCBIfam" id="TIGR00328">
    <property type="entry name" value="flhB"/>
    <property type="match status" value="1"/>
</dbReference>
<evidence type="ECO:0000256" key="6">
    <source>
        <dbReference type="ARBA" id="ARBA00022692"/>
    </source>
</evidence>
<evidence type="ECO:0000256" key="1">
    <source>
        <dbReference type="ARBA" id="ARBA00004651"/>
    </source>
</evidence>
<dbReference type="AlphaFoldDB" id="A0A6J7K711"/>
<dbReference type="EMBL" id="CAFBMK010000352">
    <property type="protein sequence ID" value="CAB4951860.1"/>
    <property type="molecule type" value="Genomic_DNA"/>
</dbReference>
<proteinExistence type="inferred from homology"/>
<evidence type="ECO:0000256" key="9">
    <source>
        <dbReference type="ARBA" id="ARBA00022989"/>
    </source>
</evidence>
<feature type="transmembrane region" description="Helical" evidence="13">
    <location>
        <begin position="90"/>
        <end position="112"/>
    </location>
</feature>
<evidence type="ECO:0000256" key="10">
    <source>
        <dbReference type="ARBA" id="ARBA00023136"/>
    </source>
</evidence>
<gene>
    <name evidence="14" type="ORF">UFOPK3564_03535</name>
</gene>
<keyword evidence="7" id="KW-1005">Bacterial flagellum biogenesis</keyword>
<keyword evidence="4" id="KW-0813">Transport</keyword>
<dbReference type="InterPro" id="IPR006136">
    <property type="entry name" value="FlhB"/>
</dbReference>
<dbReference type="GO" id="GO:0005886">
    <property type="term" value="C:plasma membrane"/>
    <property type="evidence" value="ECO:0007669"/>
    <property type="project" value="UniProtKB-SubCell"/>
</dbReference>
<feature type="transmembrane region" description="Helical" evidence="13">
    <location>
        <begin position="29"/>
        <end position="47"/>
    </location>
</feature>
<feature type="region of interest" description="Disordered" evidence="12">
    <location>
        <begin position="1"/>
        <end position="21"/>
    </location>
</feature>
<accession>A0A6J7K711</accession>
<feature type="compositionally biased region" description="Basic and acidic residues" evidence="12">
    <location>
        <begin position="7"/>
        <end position="21"/>
    </location>
</feature>
<dbReference type="PANTHER" id="PTHR30531">
    <property type="entry name" value="FLAGELLAR BIOSYNTHETIC PROTEIN FLHB"/>
    <property type="match status" value="1"/>
</dbReference>
<dbReference type="GO" id="GO:0009306">
    <property type="term" value="P:protein secretion"/>
    <property type="evidence" value="ECO:0007669"/>
    <property type="project" value="InterPro"/>
</dbReference>
<organism evidence="14">
    <name type="scientific">freshwater metagenome</name>
    <dbReference type="NCBI Taxonomy" id="449393"/>
    <lineage>
        <taxon>unclassified sequences</taxon>
        <taxon>metagenomes</taxon>
        <taxon>ecological metagenomes</taxon>
    </lineage>
</organism>
<keyword evidence="9 13" id="KW-1133">Transmembrane helix</keyword>
<evidence type="ECO:0000256" key="4">
    <source>
        <dbReference type="ARBA" id="ARBA00022448"/>
    </source>
</evidence>
<evidence type="ECO:0000256" key="5">
    <source>
        <dbReference type="ARBA" id="ARBA00022475"/>
    </source>
</evidence>
<evidence type="ECO:0000256" key="8">
    <source>
        <dbReference type="ARBA" id="ARBA00022927"/>
    </source>
</evidence>
<dbReference type="Gene3D" id="3.40.1690.10">
    <property type="entry name" value="secretion proteins EscU"/>
    <property type="match status" value="1"/>
</dbReference>
<dbReference type="Pfam" id="PF01312">
    <property type="entry name" value="Bac_export_2"/>
    <property type="match status" value="1"/>
</dbReference>
<evidence type="ECO:0000256" key="7">
    <source>
        <dbReference type="ARBA" id="ARBA00022795"/>
    </source>
</evidence>
<dbReference type="InterPro" id="IPR029025">
    <property type="entry name" value="T3SS_substrate_exporter_C"/>
</dbReference>
<comment type="similarity">
    <text evidence="2">Belongs to the type III secretion exporter family.</text>
</comment>
<dbReference type="FunFam" id="3.40.1690.10:FF:000001">
    <property type="entry name" value="Flagellar biosynthetic protein FlhB"/>
    <property type="match status" value="1"/>
</dbReference>
<dbReference type="PRINTS" id="PR00950">
    <property type="entry name" value="TYPE3IMSPROT"/>
</dbReference>
<feature type="transmembrane region" description="Helical" evidence="13">
    <location>
        <begin position="191"/>
        <end position="209"/>
    </location>
</feature>
<keyword evidence="5" id="KW-1003">Cell membrane</keyword>
<dbReference type="InterPro" id="IPR006135">
    <property type="entry name" value="T3SS_substrate_exporter"/>
</dbReference>
<name>A0A6J7K711_9ZZZZ</name>
<evidence type="ECO:0000256" key="12">
    <source>
        <dbReference type="SAM" id="MobiDB-lite"/>
    </source>
</evidence>
<dbReference type="PANTHER" id="PTHR30531:SF12">
    <property type="entry name" value="FLAGELLAR BIOSYNTHETIC PROTEIN FLHB"/>
    <property type="match status" value="1"/>
</dbReference>
<sequence>MSDDKTEEATPKRLAEARDKGQVARSTDLNGAVVLLVGLSVLALMGPRMAEDLRAMMVDGFALAGDPGAMDSQEDAVALGGELLGWFGKLLAPLAFAIAVAAVVVNLGQVGVKLTPKALKPDLKRLDPISGAKNVFGPNALVEGVKSLAKLSVVAGVVAVAVLPRIDEIAVTTGMDPQVLLATMGSDAKGIALRAAAVYLVIGALDVFWQRHRHAKQMRMSLQDVRMEHKQEELPPEVRAQMRRRQQEASRGRMIAAVPTADVVIMNPTHFAVALKYDPQNVAPTVVAKGQDLVALKMREVAREHGVHVTENPPLARALHRQVDVGHAIPEELFQAVAEVLAHVYRQNRRRLVGA</sequence>
<keyword evidence="8" id="KW-0653">Protein transport</keyword>
<keyword evidence="11" id="KW-1006">Bacterial flagellum protein export</keyword>
<comment type="subcellular location">
    <subcellularLocation>
        <location evidence="1">Cell membrane</location>
        <topology evidence="1">Multi-pass membrane protein</topology>
    </subcellularLocation>
</comment>
<protein>
    <recommendedName>
        <fullName evidence="3">Flagellar biosynthetic protein FlhB</fullName>
    </recommendedName>
</protein>
<evidence type="ECO:0000256" key="2">
    <source>
        <dbReference type="ARBA" id="ARBA00010690"/>
    </source>
</evidence>
<reference evidence="14" key="1">
    <citation type="submission" date="2020-05" db="EMBL/GenBank/DDBJ databases">
        <authorList>
            <person name="Chiriac C."/>
            <person name="Salcher M."/>
            <person name="Ghai R."/>
            <person name="Kavagutti S V."/>
        </authorList>
    </citation>
    <scope>NUCLEOTIDE SEQUENCE</scope>
</reference>
<evidence type="ECO:0000256" key="13">
    <source>
        <dbReference type="SAM" id="Phobius"/>
    </source>
</evidence>
<keyword evidence="6 13" id="KW-0812">Transmembrane</keyword>
<evidence type="ECO:0000256" key="11">
    <source>
        <dbReference type="ARBA" id="ARBA00023225"/>
    </source>
</evidence>
<evidence type="ECO:0000256" key="3">
    <source>
        <dbReference type="ARBA" id="ARBA00021622"/>
    </source>
</evidence>
<evidence type="ECO:0000313" key="14">
    <source>
        <dbReference type="EMBL" id="CAB4951860.1"/>
    </source>
</evidence>
<dbReference type="SUPFAM" id="SSF160544">
    <property type="entry name" value="EscU C-terminal domain-like"/>
    <property type="match status" value="1"/>
</dbReference>
<keyword evidence="10 13" id="KW-0472">Membrane</keyword>